<gene>
    <name evidence="1" type="ORF">MW7_007285</name>
</gene>
<comment type="caution">
    <text evidence="1">The sequence shown here is derived from an EMBL/GenBank/DDBJ whole genome shotgun (WGS) entry which is preliminary data.</text>
</comment>
<sequence length="138" mass="15249">MTRGRKPTAPHLKVLAGTTRPDREVPDAPEYDLIEQFPDAPDHLNIDGQQMWANLGPQLVKARVLQVVDLYSLEQLCFAWQRFRQRAKAGMDLTAAEDSALKALFSEFGMTPAARRKVASGAERPAGNKFASNGKRSA</sequence>
<keyword evidence="2" id="KW-1185">Reference proteome</keyword>
<evidence type="ECO:0000313" key="2">
    <source>
        <dbReference type="Proteomes" id="UP000004277"/>
    </source>
</evidence>
<dbReference type="EMBL" id="AKCV02000015">
    <property type="protein sequence ID" value="TMS58519.1"/>
    <property type="molecule type" value="Genomic_DNA"/>
</dbReference>
<dbReference type="Proteomes" id="UP000004277">
    <property type="component" value="Unassembled WGS sequence"/>
</dbReference>
<evidence type="ECO:0000313" key="1">
    <source>
        <dbReference type="EMBL" id="TMS58519.1"/>
    </source>
</evidence>
<protein>
    <submittedName>
        <fullName evidence="1">Terminase</fullName>
    </submittedName>
</protein>
<reference evidence="1" key="1">
    <citation type="submission" date="2019-05" db="EMBL/GenBank/DDBJ databases">
        <title>Revised genome assembly of Burkholderiaceae (previously Ralstonia) sp. PBA.</title>
        <authorList>
            <person name="Gan H.M."/>
        </authorList>
    </citation>
    <scope>NUCLEOTIDE SEQUENCE</scope>
    <source>
        <strain evidence="1">PBA</strain>
    </source>
</reference>
<accession>A0ACD3SQL4</accession>
<name>A0ACD3SQL4_9BURK</name>
<proteinExistence type="predicted"/>
<organism evidence="1 2">
    <name type="scientific">Imbroritus primus</name>
    <dbReference type="NCBI Taxonomy" id="3058603"/>
    <lineage>
        <taxon>Bacteria</taxon>
        <taxon>Pseudomonadati</taxon>
        <taxon>Pseudomonadota</taxon>
        <taxon>Betaproteobacteria</taxon>
        <taxon>Burkholderiales</taxon>
        <taxon>Burkholderiaceae</taxon>
        <taxon>Imbroritus</taxon>
    </lineage>
</organism>